<proteinExistence type="predicted"/>
<dbReference type="InterPro" id="IPR004360">
    <property type="entry name" value="Glyas_Fos-R_dOase_dom"/>
</dbReference>
<name>A0A929WZF7_9BACT</name>
<dbReference type="Proteomes" id="UP000704068">
    <property type="component" value="Unassembled WGS sequence"/>
</dbReference>
<dbReference type="EMBL" id="JABZGR010000003">
    <property type="protein sequence ID" value="MBF0969791.1"/>
    <property type="molecule type" value="Genomic_DNA"/>
</dbReference>
<dbReference type="PANTHER" id="PTHR36113:SF6">
    <property type="entry name" value="FOSFOMYCIN RESISTANCE PROTEIN FOSX"/>
    <property type="match status" value="1"/>
</dbReference>
<evidence type="ECO:0000259" key="2">
    <source>
        <dbReference type="PROSITE" id="PS51819"/>
    </source>
</evidence>
<dbReference type="RefSeq" id="WP_303762938.1">
    <property type="nucleotide sequence ID" value="NZ_JABZGR010000003.1"/>
</dbReference>
<dbReference type="Gene3D" id="3.10.180.10">
    <property type="entry name" value="2,3-Dihydroxybiphenyl 1,2-Dioxygenase, domain 1"/>
    <property type="match status" value="1"/>
</dbReference>
<dbReference type="InterPro" id="IPR029068">
    <property type="entry name" value="Glyas_Bleomycin-R_OHBP_Dase"/>
</dbReference>
<evidence type="ECO:0000313" key="4">
    <source>
        <dbReference type="Proteomes" id="UP000704068"/>
    </source>
</evidence>
<dbReference type="PROSITE" id="PS51819">
    <property type="entry name" value="VOC"/>
    <property type="match status" value="1"/>
</dbReference>
<sequence>MPLISKVHHVAIICSDYARSLRFYTQVLGLEVLAEHYRAARHSYKTDLSLNGEYVIELFSFPSPPSRPSYPEAVGLRHLAFEVTDLDAAIRRLDAFNVSHEPVRIDEFTGRAFVFFEDPDHLPIEFYAAEQA</sequence>
<reference evidence="3" key="1">
    <citation type="submission" date="2020-04" db="EMBL/GenBank/DDBJ databases">
        <title>Deep metagenomics examines the oral microbiome during advanced dental caries in children, revealing novel taxa and co-occurrences with host molecules.</title>
        <authorList>
            <person name="Baker J.L."/>
            <person name="Morton J.T."/>
            <person name="Dinis M."/>
            <person name="Alvarez R."/>
            <person name="Tran N.C."/>
            <person name="Knight R."/>
            <person name="Edlund A."/>
        </authorList>
    </citation>
    <scope>NUCLEOTIDE SEQUENCE</scope>
    <source>
        <strain evidence="3">JCVI_34_bin.1</strain>
    </source>
</reference>
<evidence type="ECO:0000313" key="3">
    <source>
        <dbReference type="EMBL" id="MBF0969791.1"/>
    </source>
</evidence>
<comment type="caution">
    <text evidence="3">The sequence shown here is derived from an EMBL/GenBank/DDBJ whole genome shotgun (WGS) entry which is preliminary data.</text>
</comment>
<dbReference type="Pfam" id="PF00903">
    <property type="entry name" value="Glyoxalase"/>
    <property type="match status" value="1"/>
</dbReference>
<dbReference type="InterPro" id="IPR037478">
    <property type="entry name" value="YwkD-like_dom"/>
</dbReference>
<dbReference type="InterPro" id="IPR051332">
    <property type="entry name" value="Fosfomycin_Res_Enzymes"/>
</dbReference>
<protein>
    <submittedName>
        <fullName evidence="3">VOC family protein</fullName>
    </submittedName>
</protein>
<keyword evidence="1" id="KW-0479">Metal-binding</keyword>
<dbReference type="PANTHER" id="PTHR36113">
    <property type="entry name" value="LYASE, PUTATIVE-RELATED-RELATED"/>
    <property type="match status" value="1"/>
</dbReference>
<evidence type="ECO:0000256" key="1">
    <source>
        <dbReference type="ARBA" id="ARBA00022723"/>
    </source>
</evidence>
<organism evidence="3 4">
    <name type="scientific">Alloprevotella tannerae</name>
    <dbReference type="NCBI Taxonomy" id="76122"/>
    <lineage>
        <taxon>Bacteria</taxon>
        <taxon>Pseudomonadati</taxon>
        <taxon>Bacteroidota</taxon>
        <taxon>Bacteroidia</taxon>
        <taxon>Bacteroidales</taxon>
        <taxon>Prevotellaceae</taxon>
        <taxon>Alloprevotella</taxon>
    </lineage>
</organism>
<dbReference type="AlphaFoldDB" id="A0A929WZF7"/>
<dbReference type="SUPFAM" id="SSF54593">
    <property type="entry name" value="Glyoxalase/Bleomycin resistance protein/Dihydroxybiphenyl dioxygenase"/>
    <property type="match status" value="1"/>
</dbReference>
<dbReference type="CDD" id="cd08352">
    <property type="entry name" value="VOC_Bs_YwkD_like"/>
    <property type="match status" value="1"/>
</dbReference>
<dbReference type="NCBIfam" id="NF008551">
    <property type="entry name" value="PRK11478.1"/>
    <property type="match status" value="1"/>
</dbReference>
<dbReference type="InterPro" id="IPR037523">
    <property type="entry name" value="VOC_core"/>
</dbReference>
<gene>
    <name evidence="3" type="ORF">HXK21_01930</name>
</gene>
<dbReference type="GO" id="GO:0046872">
    <property type="term" value="F:metal ion binding"/>
    <property type="evidence" value="ECO:0007669"/>
    <property type="project" value="UniProtKB-KW"/>
</dbReference>
<accession>A0A929WZF7</accession>
<feature type="domain" description="VOC" evidence="2">
    <location>
        <begin position="6"/>
        <end position="129"/>
    </location>
</feature>